<evidence type="ECO:0000256" key="2">
    <source>
        <dbReference type="ARBA" id="ARBA00023015"/>
    </source>
</evidence>
<evidence type="ECO:0000256" key="1">
    <source>
        <dbReference type="ARBA" id="ARBA00009437"/>
    </source>
</evidence>
<dbReference type="RefSeq" id="WP_090075136.1">
    <property type="nucleotide sequence ID" value="NZ_FOVR01000015.1"/>
</dbReference>
<dbReference type="PANTHER" id="PTHR30537">
    <property type="entry name" value="HTH-TYPE TRANSCRIPTIONAL REGULATOR"/>
    <property type="match status" value="1"/>
</dbReference>
<proteinExistence type="inferred from homology"/>
<name>A0A1I5KWM5_9HYPH</name>
<evidence type="ECO:0000313" key="7">
    <source>
        <dbReference type="Proteomes" id="UP000199236"/>
    </source>
</evidence>
<dbReference type="STRING" id="655353.SAMN04488056_11539"/>
<keyword evidence="2" id="KW-0805">Transcription regulation</keyword>
<dbReference type="OrthoDB" id="9813056at2"/>
<dbReference type="Gene3D" id="3.40.190.290">
    <property type="match status" value="1"/>
</dbReference>
<dbReference type="InterPro" id="IPR036390">
    <property type="entry name" value="WH_DNA-bd_sf"/>
</dbReference>
<feature type="domain" description="HTH lysR-type" evidence="5">
    <location>
        <begin position="1"/>
        <end position="59"/>
    </location>
</feature>
<dbReference type="PROSITE" id="PS50931">
    <property type="entry name" value="HTH_LYSR"/>
    <property type="match status" value="1"/>
</dbReference>
<dbReference type="CDD" id="cd08422">
    <property type="entry name" value="PBP2_CrgA_like"/>
    <property type="match status" value="1"/>
</dbReference>
<evidence type="ECO:0000256" key="4">
    <source>
        <dbReference type="ARBA" id="ARBA00023163"/>
    </source>
</evidence>
<comment type="similarity">
    <text evidence="1">Belongs to the LysR transcriptional regulatory family.</text>
</comment>
<dbReference type="InterPro" id="IPR000847">
    <property type="entry name" value="LysR_HTH_N"/>
</dbReference>
<keyword evidence="4" id="KW-0804">Transcription</keyword>
<dbReference type="InterPro" id="IPR036388">
    <property type="entry name" value="WH-like_DNA-bd_sf"/>
</dbReference>
<dbReference type="SUPFAM" id="SSF53850">
    <property type="entry name" value="Periplasmic binding protein-like II"/>
    <property type="match status" value="1"/>
</dbReference>
<protein>
    <submittedName>
        <fullName evidence="6">Transcriptional regulator, LysR family</fullName>
    </submittedName>
</protein>
<dbReference type="SUPFAM" id="SSF46785">
    <property type="entry name" value="Winged helix' DNA-binding domain"/>
    <property type="match status" value="1"/>
</dbReference>
<dbReference type="EMBL" id="FOVR01000015">
    <property type="protein sequence ID" value="SFO89278.1"/>
    <property type="molecule type" value="Genomic_DNA"/>
</dbReference>
<dbReference type="GO" id="GO:0003700">
    <property type="term" value="F:DNA-binding transcription factor activity"/>
    <property type="evidence" value="ECO:0007669"/>
    <property type="project" value="InterPro"/>
</dbReference>
<dbReference type="InterPro" id="IPR058163">
    <property type="entry name" value="LysR-type_TF_proteobact-type"/>
</dbReference>
<organism evidence="6 7">
    <name type="scientific">Cohaesibacter marisflavi</name>
    <dbReference type="NCBI Taxonomy" id="655353"/>
    <lineage>
        <taxon>Bacteria</taxon>
        <taxon>Pseudomonadati</taxon>
        <taxon>Pseudomonadota</taxon>
        <taxon>Alphaproteobacteria</taxon>
        <taxon>Hyphomicrobiales</taxon>
        <taxon>Cohaesibacteraceae</taxon>
    </lineage>
</organism>
<evidence type="ECO:0000313" key="6">
    <source>
        <dbReference type="EMBL" id="SFO89278.1"/>
    </source>
</evidence>
<evidence type="ECO:0000256" key="3">
    <source>
        <dbReference type="ARBA" id="ARBA00023125"/>
    </source>
</evidence>
<dbReference type="Pfam" id="PF00126">
    <property type="entry name" value="HTH_1"/>
    <property type="match status" value="1"/>
</dbReference>
<sequence length="309" mass="34649">MSYFDNIKTFVRVFELGSMSAAARDQRISPAVASARISQLEDHLNVRLFQRTTRMLTPTEQGKLFYPGACRILETIEEAEALVSSVTLKPRGSIHVSAPLGIGRRLVAPAVPDFKKQFPLIDVRMRLSDRKLDVAAEGLDVAFFLGVPEDSNLRIRKIADCRRVLCASPSYIETHGEPENGEALAGPDHACLNLRYPGAPEFQWPLQTEDGVKRFAVSGPFESDDGDVLTDWALHGHGIILKPEFEVLHYLRTGQLVPILTQTPPIPIQMACLYSHRRRQDPKIRLFIDFIAGHIRTVLAEQEKEQQTD</sequence>
<evidence type="ECO:0000259" key="5">
    <source>
        <dbReference type="PROSITE" id="PS50931"/>
    </source>
</evidence>
<accession>A0A1I5KWM5</accession>
<dbReference type="Proteomes" id="UP000199236">
    <property type="component" value="Unassembled WGS sequence"/>
</dbReference>
<gene>
    <name evidence="6" type="ORF">SAMN04488056_11539</name>
</gene>
<keyword evidence="7" id="KW-1185">Reference proteome</keyword>
<dbReference type="InterPro" id="IPR005119">
    <property type="entry name" value="LysR_subst-bd"/>
</dbReference>
<dbReference type="AlphaFoldDB" id="A0A1I5KWM5"/>
<dbReference type="FunFam" id="1.10.10.10:FF:000001">
    <property type="entry name" value="LysR family transcriptional regulator"/>
    <property type="match status" value="1"/>
</dbReference>
<reference evidence="6 7" key="1">
    <citation type="submission" date="2016-10" db="EMBL/GenBank/DDBJ databases">
        <authorList>
            <person name="de Groot N.N."/>
        </authorList>
    </citation>
    <scope>NUCLEOTIDE SEQUENCE [LARGE SCALE GENOMIC DNA]</scope>
    <source>
        <strain evidence="6 7">CGMCC 1.9157</strain>
    </source>
</reference>
<keyword evidence="3" id="KW-0238">DNA-binding</keyword>
<dbReference type="PANTHER" id="PTHR30537:SF5">
    <property type="entry name" value="HTH-TYPE TRANSCRIPTIONAL ACTIVATOR TTDR-RELATED"/>
    <property type="match status" value="1"/>
</dbReference>
<dbReference type="GO" id="GO:0003677">
    <property type="term" value="F:DNA binding"/>
    <property type="evidence" value="ECO:0007669"/>
    <property type="project" value="UniProtKB-KW"/>
</dbReference>
<dbReference type="Pfam" id="PF03466">
    <property type="entry name" value="LysR_substrate"/>
    <property type="match status" value="1"/>
</dbReference>
<dbReference type="Gene3D" id="1.10.10.10">
    <property type="entry name" value="Winged helix-like DNA-binding domain superfamily/Winged helix DNA-binding domain"/>
    <property type="match status" value="1"/>
</dbReference>